<dbReference type="PANTHER" id="PTHR48048">
    <property type="entry name" value="GLYCOSYLTRANSFERASE"/>
    <property type="match status" value="1"/>
</dbReference>
<evidence type="ECO:0000313" key="4">
    <source>
        <dbReference type="Proteomes" id="UP000026915"/>
    </source>
</evidence>
<keyword evidence="2 3" id="KW-0808">Transferase</keyword>
<evidence type="ECO:0000256" key="2">
    <source>
        <dbReference type="ARBA" id="ARBA00022679"/>
    </source>
</evidence>
<dbReference type="GO" id="GO:0035251">
    <property type="term" value="F:UDP-glucosyltransferase activity"/>
    <property type="evidence" value="ECO:0007669"/>
    <property type="project" value="InterPro"/>
</dbReference>
<dbReference type="AlphaFoldDB" id="A0A061DTD8"/>
<dbReference type="CDD" id="cd03784">
    <property type="entry name" value="GT1_Gtf-like"/>
    <property type="match status" value="1"/>
</dbReference>
<evidence type="ECO:0000256" key="1">
    <source>
        <dbReference type="ARBA" id="ARBA00009995"/>
    </source>
</evidence>
<dbReference type="HOGENOM" id="CLU_001724_1_0_1"/>
<dbReference type="Proteomes" id="UP000026915">
    <property type="component" value="Chromosome 1"/>
</dbReference>
<dbReference type="Gramene" id="EOX93213">
    <property type="protein sequence ID" value="EOX93213"/>
    <property type="gene ID" value="TCM_002055"/>
</dbReference>
<dbReference type="EMBL" id="CM001879">
    <property type="protein sequence ID" value="EOX93213.1"/>
    <property type="molecule type" value="Genomic_DNA"/>
</dbReference>
<dbReference type="Pfam" id="PF00201">
    <property type="entry name" value="UDPGT"/>
    <property type="match status" value="1"/>
</dbReference>
<reference evidence="3 4" key="1">
    <citation type="journal article" date="2013" name="Genome Biol.">
        <title>The genome sequence of the most widely cultivated cacao type and its use to identify candidate genes regulating pod color.</title>
        <authorList>
            <person name="Motamayor J.C."/>
            <person name="Mockaitis K."/>
            <person name="Schmutz J."/>
            <person name="Haiminen N."/>
            <person name="Iii D.L."/>
            <person name="Cornejo O."/>
            <person name="Findley S.D."/>
            <person name="Zheng P."/>
            <person name="Utro F."/>
            <person name="Royaert S."/>
            <person name="Saski C."/>
            <person name="Jenkins J."/>
            <person name="Podicheti R."/>
            <person name="Zhao M."/>
            <person name="Scheffler B.E."/>
            <person name="Stack J.C."/>
            <person name="Feltus F.A."/>
            <person name="Mustiga G.M."/>
            <person name="Amores F."/>
            <person name="Phillips W."/>
            <person name="Marelli J.P."/>
            <person name="May G.D."/>
            <person name="Shapiro H."/>
            <person name="Ma J."/>
            <person name="Bustamante C.D."/>
            <person name="Schnell R.J."/>
            <person name="Main D."/>
            <person name="Gilbert D."/>
            <person name="Parida L."/>
            <person name="Kuhn D.N."/>
        </authorList>
    </citation>
    <scope>NUCLEOTIDE SEQUENCE [LARGE SCALE GENOMIC DNA]</scope>
    <source>
        <strain evidence="4">cv. Matina 1-6</strain>
    </source>
</reference>
<organism evidence="3 4">
    <name type="scientific">Theobroma cacao</name>
    <name type="common">Cacao</name>
    <name type="synonym">Cocoa</name>
    <dbReference type="NCBI Taxonomy" id="3641"/>
    <lineage>
        <taxon>Eukaryota</taxon>
        <taxon>Viridiplantae</taxon>
        <taxon>Streptophyta</taxon>
        <taxon>Embryophyta</taxon>
        <taxon>Tracheophyta</taxon>
        <taxon>Spermatophyta</taxon>
        <taxon>Magnoliopsida</taxon>
        <taxon>eudicotyledons</taxon>
        <taxon>Gunneridae</taxon>
        <taxon>Pentapetalae</taxon>
        <taxon>rosids</taxon>
        <taxon>malvids</taxon>
        <taxon>Malvales</taxon>
        <taxon>Malvaceae</taxon>
        <taxon>Byttnerioideae</taxon>
        <taxon>Theobroma</taxon>
    </lineage>
</organism>
<dbReference type="OMA" id="ISFLIME"/>
<name>A0A061DTD8_THECC</name>
<protein>
    <submittedName>
        <fullName evidence="3">UDP-glucosyl transferase 71C4, putative</fullName>
    </submittedName>
</protein>
<dbReference type="InterPro" id="IPR050481">
    <property type="entry name" value="UDP-glycosyltransf_plant"/>
</dbReference>
<evidence type="ECO:0000313" key="3">
    <source>
        <dbReference type="EMBL" id="EOX93213.1"/>
    </source>
</evidence>
<dbReference type="FunFam" id="3.40.50.2000:FF:000056">
    <property type="entry name" value="Glycosyltransferase"/>
    <property type="match status" value="1"/>
</dbReference>
<gene>
    <name evidence="3" type="ORF">TCM_002055</name>
</gene>
<accession>A0A061DTD8</accession>
<dbReference type="Gene3D" id="3.40.50.2000">
    <property type="entry name" value="Glycogen Phosphorylase B"/>
    <property type="match status" value="2"/>
</dbReference>
<dbReference type="PANTHER" id="PTHR48048:SF83">
    <property type="entry name" value="GLYCOSYLTRANSFERASE"/>
    <property type="match status" value="1"/>
</dbReference>
<dbReference type="SUPFAM" id="SSF53756">
    <property type="entry name" value="UDP-Glycosyltransferase/glycogen phosphorylase"/>
    <property type="match status" value="1"/>
</dbReference>
<proteinExistence type="inferred from homology"/>
<sequence length="299" mass="33795">MIRLVVSLRNQILSQSSQVMQNLYLLVFCPSFLFNKQGGYLSLLEHARRFKEVEGIIINSFEELETHAFKSLMECSISTPPIYPVGPLVSLKGQKILQIDKAENNEILGWLDQQPPSSVVFLCFGSLGSFDEPQLSEIACGPERSEFRFLWSVRKAPAKGEFEAPREYTNLDLEGILPDGFLERTKKKGRICGCAPQADALAHEAVGGFVSDCGWNSILESLWNGVPVATWPIYSEQQMNAFQMVKDLELGVELKLDYRMSKGKLVMADEIERAARCVMDGESEVRLRVRKRLKRLEKL</sequence>
<dbReference type="InParanoid" id="A0A061DTD8"/>
<dbReference type="eggNOG" id="KOG1192">
    <property type="taxonomic scope" value="Eukaryota"/>
</dbReference>
<comment type="similarity">
    <text evidence="1">Belongs to the UDP-glycosyltransferase family.</text>
</comment>
<keyword evidence="4" id="KW-1185">Reference proteome</keyword>
<dbReference type="InterPro" id="IPR002213">
    <property type="entry name" value="UDP_glucos_trans"/>
</dbReference>